<dbReference type="Gene3D" id="2.70.50.50">
    <property type="entry name" value="chitin-binding protein cbp21"/>
    <property type="match status" value="1"/>
</dbReference>
<keyword evidence="5" id="KW-1185">Reference proteome</keyword>
<dbReference type="Pfam" id="PF03067">
    <property type="entry name" value="LPMO_10"/>
    <property type="match status" value="1"/>
</dbReference>
<feature type="region of interest" description="Disordered" evidence="2">
    <location>
        <begin position="127"/>
        <end position="161"/>
    </location>
</feature>
<name>A0ABT1KD51_9ACTN</name>
<accession>A0ABT1KD51</accession>
<evidence type="ECO:0000313" key="5">
    <source>
        <dbReference type="Proteomes" id="UP001320766"/>
    </source>
</evidence>
<dbReference type="RefSeq" id="WP_253778771.1">
    <property type="nucleotide sequence ID" value="NZ_BAAAVE010000011.1"/>
</dbReference>
<organism evidence="4 5">
    <name type="scientific">Nonomuraea roseoviolacea subsp. carminata</name>
    <dbReference type="NCBI Taxonomy" id="160689"/>
    <lineage>
        <taxon>Bacteria</taxon>
        <taxon>Bacillati</taxon>
        <taxon>Actinomycetota</taxon>
        <taxon>Actinomycetes</taxon>
        <taxon>Streptosporangiales</taxon>
        <taxon>Streptosporangiaceae</taxon>
        <taxon>Nonomuraea</taxon>
    </lineage>
</organism>
<gene>
    <name evidence="4" type="ORF">HD595_008075</name>
</gene>
<comment type="caution">
    <text evidence="4">The sequence shown here is derived from an EMBL/GenBank/DDBJ whole genome shotgun (WGS) entry which is preliminary data.</text>
</comment>
<dbReference type="Gene3D" id="2.60.40.10">
    <property type="entry name" value="Immunoglobulins"/>
    <property type="match status" value="1"/>
</dbReference>
<dbReference type="PANTHER" id="PTHR34823:SF1">
    <property type="entry name" value="CHITIN-BINDING TYPE-4 DOMAIN-CONTAINING PROTEIN"/>
    <property type="match status" value="1"/>
</dbReference>
<dbReference type="EMBL" id="JAMZEC010000001">
    <property type="protein sequence ID" value="MCP2351953.1"/>
    <property type="molecule type" value="Genomic_DNA"/>
</dbReference>
<dbReference type="CDD" id="cd21177">
    <property type="entry name" value="LPMO_AA10"/>
    <property type="match status" value="1"/>
</dbReference>
<evidence type="ECO:0000313" key="4">
    <source>
        <dbReference type="EMBL" id="MCP2351953.1"/>
    </source>
</evidence>
<feature type="compositionally biased region" description="Low complexity" evidence="2">
    <location>
        <begin position="139"/>
        <end position="152"/>
    </location>
</feature>
<keyword evidence="1" id="KW-0732">Signal</keyword>
<dbReference type="SUPFAM" id="SSF81296">
    <property type="entry name" value="E set domains"/>
    <property type="match status" value="1"/>
</dbReference>
<dbReference type="PANTHER" id="PTHR34823">
    <property type="entry name" value="GLCNAC-BINDING PROTEIN A"/>
    <property type="match status" value="1"/>
</dbReference>
<dbReference type="InterPro" id="IPR051024">
    <property type="entry name" value="GlcNAc_Chitin_IntDeg"/>
</dbReference>
<reference evidence="4 5" key="1">
    <citation type="submission" date="2022-06" db="EMBL/GenBank/DDBJ databases">
        <title>Sequencing the genomes of 1000 actinobacteria strains.</title>
        <authorList>
            <person name="Klenk H.-P."/>
        </authorList>
    </citation>
    <scope>NUCLEOTIDE SEQUENCE [LARGE SCALE GENOMIC DNA]</scope>
    <source>
        <strain evidence="4 5">DSM 44170</strain>
    </source>
</reference>
<evidence type="ECO:0000256" key="1">
    <source>
        <dbReference type="ARBA" id="ARBA00022729"/>
    </source>
</evidence>
<dbReference type="InterPro" id="IPR013783">
    <property type="entry name" value="Ig-like_fold"/>
</dbReference>
<dbReference type="InterPro" id="IPR014756">
    <property type="entry name" value="Ig_E-set"/>
</dbReference>
<evidence type="ECO:0000256" key="2">
    <source>
        <dbReference type="SAM" id="MobiDB-lite"/>
    </source>
</evidence>
<dbReference type="Proteomes" id="UP001320766">
    <property type="component" value="Unassembled WGS sequence"/>
</dbReference>
<evidence type="ECO:0000259" key="3">
    <source>
        <dbReference type="Pfam" id="PF03067"/>
    </source>
</evidence>
<proteinExistence type="predicted"/>
<dbReference type="InterPro" id="IPR004302">
    <property type="entry name" value="Cellulose/chitin-bd_N"/>
</dbReference>
<sequence>MPKTDAIMPPRDLTARPVHRTDDALTLHGIQLEWTVGHNSGGSSEPPDWNNGHAPYPHHYEVWLNGGDIKQTVDLYWVTWWGGWNMARTHWVCLGTETGAEYRVKIRAKLSDGSWSDFTNEAGVRIDGSQHYEPPGIRPAPQAQAAAAQPAPRHGSIDQPPSRAVRAIRDNDPAPICVAARALNTSTTWQEVVPPAPALIADPPWNGSYLEYRKFFKNTNVASGANPAFAGLDLAADASHGDWPVTTLDGSAAEHTFSYDYMAHHVDGTWTHQWFITRNGWDPEDGLSFDDLEPVPFMVEIHGDTAVTSYTTEALTRKRGRHAIVDIWGGHGGPDDGHGSKTGEFFVSVSDVLFT</sequence>
<protein>
    <recommendedName>
        <fullName evidence="3">Chitin-binding type-4 domain-containing protein</fullName>
    </recommendedName>
</protein>
<feature type="domain" description="Chitin-binding type-4" evidence="3">
    <location>
        <begin position="154"/>
        <end position="352"/>
    </location>
</feature>